<dbReference type="Pfam" id="PF07833">
    <property type="entry name" value="Cu_amine_oxidN1"/>
    <property type="match status" value="1"/>
</dbReference>
<dbReference type="Proteomes" id="UP000250369">
    <property type="component" value="Unassembled WGS sequence"/>
</dbReference>
<keyword evidence="1" id="KW-0732">Signal</keyword>
<evidence type="ECO:0000256" key="1">
    <source>
        <dbReference type="SAM" id="SignalP"/>
    </source>
</evidence>
<protein>
    <recommendedName>
        <fullName evidence="2">Copper amine oxidase-like N-terminal domain-containing protein</fullName>
    </recommendedName>
</protein>
<dbReference type="AlphaFoldDB" id="A0A329MV55"/>
<feature type="chain" id="PRO_5039630810" description="Copper amine oxidase-like N-terminal domain-containing protein" evidence="1">
    <location>
        <begin position="23"/>
        <end position="629"/>
    </location>
</feature>
<feature type="domain" description="Copper amine oxidase-like N-terminal" evidence="2">
    <location>
        <begin position="45"/>
        <end position="148"/>
    </location>
</feature>
<dbReference type="Gene3D" id="3.40.1000.10">
    <property type="entry name" value="Mog1/PsbP, alpha/beta/alpha sandwich"/>
    <property type="match status" value="1"/>
</dbReference>
<evidence type="ECO:0000259" key="2">
    <source>
        <dbReference type="Pfam" id="PF07833"/>
    </source>
</evidence>
<proteinExistence type="predicted"/>
<keyword evidence="4" id="KW-1185">Reference proteome</keyword>
<dbReference type="Gene3D" id="3.30.457.10">
    <property type="entry name" value="Copper amine oxidase-like, N-terminal domain"/>
    <property type="match status" value="1"/>
</dbReference>
<sequence length="629" mass="70654">MTKKVCALLLVFMLTITQLSFAEVSSAANEGIDIRLQIDNELVTINGQETVVEKPYLANGSTLVPLRIITSAFGAVLDWDGATQTVKLTYGEQTIKVTIDSDQADVNGEAYQLDTAPELKNGNTMVPVRFISENFGAVVSFDPETLKIGITGQKIEGAGSSDTDIDSDAGKTRIGNSYYSWSIKYPPGLVKQAQDFNERFVAFKDAKDDFALLIGVEVDQDENMTKDGLLKYLSGLVEQSILDKSYVEEGTQSYARVISKEDKTIYEYRAYRVNDRIYHMRLSTEEEKYKNTEKLKNYKELLDSFKTSFDANDKALKDLSTVKDEKRKYTDDDLGITLHIPADWGKISTPEWLIFYNPDDSTSLNIRMTSAKEGDSADAWVKREAQYLAQEYVPDAIKFEPVKDIQIADMKAKLLKYSMKPADKWNTVYGGYVMKGKYKFEINVSFTKGKDDPSLVDTLLKAIAFKDNPSTALGNIEDQRDHIDRTKMSVNTNKKKKFSISIPDYWIKVDDADLDLNYSANAGSVSVSTIDDSTYEQVTKRVETVLNQYKDQLEDFTLIESGAATLNGLTGKKYVYSGKANNVPYQTTTFVVAKNDFVYVIDVITRKAMSTPENQKMFADIIQSFKALD</sequence>
<dbReference type="InterPro" id="IPR036582">
    <property type="entry name" value="Mao_N_sf"/>
</dbReference>
<dbReference type="RefSeq" id="WP_113029289.1">
    <property type="nucleotide sequence ID" value="NZ_QMFB01000001.1"/>
</dbReference>
<evidence type="ECO:0000313" key="4">
    <source>
        <dbReference type="Proteomes" id="UP000250369"/>
    </source>
</evidence>
<gene>
    <name evidence="3" type="ORF">DQG23_03005</name>
</gene>
<feature type="signal peptide" evidence="1">
    <location>
        <begin position="1"/>
        <end position="22"/>
    </location>
</feature>
<organism evidence="3 4">
    <name type="scientific">Paenibacillus contaminans</name>
    <dbReference type="NCBI Taxonomy" id="450362"/>
    <lineage>
        <taxon>Bacteria</taxon>
        <taxon>Bacillati</taxon>
        <taxon>Bacillota</taxon>
        <taxon>Bacilli</taxon>
        <taxon>Bacillales</taxon>
        <taxon>Paenibacillaceae</taxon>
        <taxon>Paenibacillus</taxon>
    </lineage>
</organism>
<comment type="caution">
    <text evidence="3">The sequence shown here is derived from an EMBL/GenBank/DDBJ whole genome shotgun (WGS) entry which is preliminary data.</text>
</comment>
<accession>A0A329MV55</accession>
<name>A0A329MV55_9BACL</name>
<evidence type="ECO:0000313" key="3">
    <source>
        <dbReference type="EMBL" id="RAV23178.1"/>
    </source>
</evidence>
<dbReference type="EMBL" id="QMFB01000001">
    <property type="protein sequence ID" value="RAV23178.1"/>
    <property type="molecule type" value="Genomic_DNA"/>
</dbReference>
<dbReference type="InterPro" id="IPR012854">
    <property type="entry name" value="Cu_amine_oxidase-like_N"/>
</dbReference>
<dbReference type="SUPFAM" id="SSF55383">
    <property type="entry name" value="Copper amine oxidase, domain N"/>
    <property type="match status" value="1"/>
</dbReference>
<reference evidence="3 4" key="1">
    <citation type="journal article" date="2009" name="Int. J. Syst. Evol. Microbiol.">
        <title>Paenibacillus contaminans sp. nov., isolated from a contaminated laboratory plate.</title>
        <authorList>
            <person name="Chou J.H."/>
            <person name="Lee J.H."/>
            <person name="Lin M.C."/>
            <person name="Chang P.S."/>
            <person name="Arun A.B."/>
            <person name="Young C.C."/>
            <person name="Chen W.M."/>
        </authorList>
    </citation>
    <scope>NUCLEOTIDE SEQUENCE [LARGE SCALE GENOMIC DNA]</scope>
    <source>
        <strain evidence="3 4">CKOBP-6</strain>
    </source>
</reference>
<dbReference type="OrthoDB" id="1736367at2"/>